<reference evidence="4" key="1">
    <citation type="submission" date="2022-01" db="EMBL/GenBank/DDBJ databases">
        <title>Microbacterium eymi and Microbacterium rhizovicinus sp. nov., isolated from the rhizospheric soil of Elymus tsukushiensis, a plant native to the Dokdo Islands, Republic of Korea.</title>
        <authorList>
            <person name="Hwang Y.J."/>
        </authorList>
    </citation>
    <scope>NUCLEOTIDE SEQUENCE</scope>
    <source>
        <strain evidence="4">KUDC0405</strain>
    </source>
</reference>
<dbReference type="Pfam" id="PF17396">
    <property type="entry name" value="DUF1611_N"/>
    <property type="match status" value="1"/>
</dbReference>
<evidence type="ECO:0000256" key="1">
    <source>
        <dbReference type="SAM" id="MobiDB-lite"/>
    </source>
</evidence>
<dbReference type="Pfam" id="PF07755">
    <property type="entry name" value="DUF1611"/>
    <property type="match status" value="1"/>
</dbReference>
<dbReference type="PANTHER" id="PTHR40690:SF1">
    <property type="entry name" value="DUF1611 DOMAIN-CONTAINING PROTEIN"/>
    <property type="match status" value="1"/>
</dbReference>
<feature type="region of interest" description="Disordered" evidence="1">
    <location>
        <begin position="374"/>
        <end position="396"/>
    </location>
</feature>
<feature type="domain" description="D-glutamate N-acetyltransferase-like C-terminal" evidence="2">
    <location>
        <begin position="162"/>
        <end position="357"/>
    </location>
</feature>
<dbReference type="PIRSF" id="PIRSF026760">
    <property type="entry name" value="UCP026760"/>
    <property type="match status" value="1"/>
</dbReference>
<keyword evidence="5" id="KW-1185">Reference proteome</keyword>
<dbReference type="SUPFAM" id="SSF52540">
    <property type="entry name" value="P-loop containing nucleoside triphosphate hydrolases"/>
    <property type="match status" value="1"/>
</dbReference>
<dbReference type="Proteomes" id="UP001054811">
    <property type="component" value="Chromosome"/>
</dbReference>
<organism evidence="4 5">
    <name type="scientific">Microbacterium elymi</name>
    <dbReference type="NCBI Taxonomy" id="2909587"/>
    <lineage>
        <taxon>Bacteria</taxon>
        <taxon>Bacillati</taxon>
        <taxon>Actinomycetota</taxon>
        <taxon>Actinomycetes</taxon>
        <taxon>Micrococcales</taxon>
        <taxon>Microbacteriaceae</taxon>
        <taxon>Microbacterium</taxon>
    </lineage>
</organism>
<evidence type="ECO:0000313" key="5">
    <source>
        <dbReference type="Proteomes" id="UP001054811"/>
    </source>
</evidence>
<dbReference type="PANTHER" id="PTHR40690">
    <property type="entry name" value="GLL3100 PROTEIN"/>
    <property type="match status" value="1"/>
</dbReference>
<dbReference type="Gene3D" id="3.40.50.300">
    <property type="entry name" value="P-loop containing nucleotide triphosphate hydrolases"/>
    <property type="match status" value="1"/>
</dbReference>
<dbReference type="Gene3D" id="3.40.50.720">
    <property type="entry name" value="NAD(P)-binding Rossmann-like Domain"/>
    <property type="match status" value="1"/>
</dbReference>
<dbReference type="InterPro" id="IPR035086">
    <property type="entry name" value="DgcN-like_C"/>
</dbReference>
<dbReference type="InterPro" id="IPR035402">
    <property type="entry name" value="DgcN-like_N"/>
</dbReference>
<gene>
    <name evidence="4" type="ORF">L2X98_23585</name>
</gene>
<feature type="domain" description="D-glutamate N-acetyltransferase-like N-terminal" evidence="3">
    <location>
        <begin position="56"/>
        <end position="153"/>
    </location>
</feature>
<sequence length="396" mass="41617">MFPSPSVPELIPTSLPRGSTAVVYCEGQFGEQDGKTANGLVRHSERYEILSVIDSTRAGDDTGFVLDGVRNGIPLLASLTDAIAHAGAVPDYLICGIAPSDGLLTADQRTVLLDGITRGMHIINGLHEFLADDIEFAAAALRADVTITDVRRPKPKKDLHQFSGRIFDIPCPRIAILGTDGAIGKRTTATLLVEALNDRGVKAVLVGTGQTSLIQGGKYGVALDALVPQFCAGEVENQVVAAYETERPDVIVVEGQGALSHPAYLTSAYILRGSRPAGVIVQHAPKRKTLGDFPMIAMPTVASEIALIEAFADTQVIGVTINHENMNDAEIGASIDEYELDLNLPATDALTRPLDRLADMVLDAFPGIEAARSARGGAVDGSGTPLAGSASPVAPR</sequence>
<accession>A0ABY5NLS9</accession>
<dbReference type="InterPro" id="IPR011669">
    <property type="entry name" value="DgcN-like"/>
</dbReference>
<dbReference type="EMBL" id="CP091139">
    <property type="protein sequence ID" value="UUT36069.1"/>
    <property type="molecule type" value="Genomic_DNA"/>
</dbReference>
<evidence type="ECO:0000313" key="4">
    <source>
        <dbReference type="EMBL" id="UUT36069.1"/>
    </source>
</evidence>
<proteinExistence type="predicted"/>
<evidence type="ECO:0000259" key="2">
    <source>
        <dbReference type="Pfam" id="PF07755"/>
    </source>
</evidence>
<evidence type="ECO:0000259" key="3">
    <source>
        <dbReference type="Pfam" id="PF17396"/>
    </source>
</evidence>
<protein>
    <submittedName>
        <fullName evidence="4">DUF1611 domain-containing protein</fullName>
    </submittedName>
</protein>
<dbReference type="InterPro" id="IPR027417">
    <property type="entry name" value="P-loop_NTPase"/>
</dbReference>
<name>A0ABY5NLS9_9MICO</name>
<dbReference type="RefSeq" id="WP_259612717.1">
    <property type="nucleotide sequence ID" value="NZ_CP091139.2"/>
</dbReference>